<gene>
    <name evidence="2" type="ORF">LCGC14_1274410</name>
</gene>
<dbReference type="PANTHER" id="PTHR43433">
    <property type="entry name" value="HYDROLASE, ALPHA/BETA FOLD FAMILY PROTEIN"/>
    <property type="match status" value="1"/>
</dbReference>
<feature type="domain" description="AB hydrolase-1" evidence="1">
    <location>
        <begin position="6"/>
        <end position="240"/>
    </location>
</feature>
<name>A0A0F9NDV0_9ZZZZ</name>
<dbReference type="Gene3D" id="3.40.50.1820">
    <property type="entry name" value="alpha/beta hydrolase"/>
    <property type="match status" value="1"/>
</dbReference>
<dbReference type="EMBL" id="LAZR01007183">
    <property type="protein sequence ID" value="KKM86900.1"/>
    <property type="molecule type" value="Genomic_DNA"/>
</dbReference>
<organism evidence="2">
    <name type="scientific">marine sediment metagenome</name>
    <dbReference type="NCBI Taxonomy" id="412755"/>
    <lineage>
        <taxon>unclassified sequences</taxon>
        <taxon>metagenomes</taxon>
        <taxon>ecological metagenomes</taxon>
    </lineage>
</organism>
<comment type="caution">
    <text evidence="2">The sequence shown here is derived from an EMBL/GenBank/DDBJ whole genome shotgun (WGS) entry which is preliminary data.</text>
</comment>
<proteinExistence type="predicted"/>
<dbReference type="InterPro" id="IPR050471">
    <property type="entry name" value="AB_hydrolase"/>
</dbReference>
<accession>A0A0F9NDV0</accession>
<dbReference type="PANTHER" id="PTHR43433:SF5">
    <property type="entry name" value="AB HYDROLASE-1 DOMAIN-CONTAINING PROTEIN"/>
    <property type="match status" value="1"/>
</dbReference>
<dbReference type="InterPro" id="IPR029058">
    <property type="entry name" value="AB_hydrolase_fold"/>
</dbReference>
<dbReference type="SUPFAM" id="SSF53474">
    <property type="entry name" value="alpha/beta-Hydrolases"/>
    <property type="match status" value="1"/>
</dbReference>
<reference evidence="2" key="1">
    <citation type="journal article" date="2015" name="Nature">
        <title>Complex archaea that bridge the gap between prokaryotes and eukaryotes.</title>
        <authorList>
            <person name="Spang A."/>
            <person name="Saw J.H."/>
            <person name="Jorgensen S.L."/>
            <person name="Zaremba-Niedzwiedzka K."/>
            <person name="Martijn J."/>
            <person name="Lind A.E."/>
            <person name="van Eijk R."/>
            <person name="Schleper C."/>
            <person name="Guy L."/>
            <person name="Ettema T.J."/>
        </authorList>
    </citation>
    <scope>NUCLEOTIDE SEQUENCE</scope>
</reference>
<evidence type="ECO:0000313" key="2">
    <source>
        <dbReference type="EMBL" id="KKM86900.1"/>
    </source>
</evidence>
<dbReference type="InterPro" id="IPR000073">
    <property type="entry name" value="AB_hydrolase_1"/>
</dbReference>
<dbReference type="Pfam" id="PF00561">
    <property type="entry name" value="Abhydrolase_1"/>
    <property type="match status" value="1"/>
</dbReference>
<sequence>MINWDDKFIQFLVERGFYVIRFDNRDVGLSTKCEDAGEPNIMQAFMAVQAGEPVESPYSLDDMADDAVGLLDALNIEKAHICGVSMGGMIVQIIAFRHPTRVLSLTSIMSTTGNPDLPPAKPEILQLLTTPAPPGREGYIENSIKVAKFLYGKGFPYDEAKRRELAGKAYDRCFYPIGFGRQFLAIMSNGNRKPKLASIKVPTLVVHGGDDPLIPVEGGRDTHEAITGSEFIIIDGMGHSTPPETWTQITDAIKTNAEKA</sequence>
<protein>
    <recommendedName>
        <fullName evidence="1">AB hydrolase-1 domain-containing protein</fullName>
    </recommendedName>
</protein>
<dbReference type="AlphaFoldDB" id="A0A0F9NDV0"/>
<evidence type="ECO:0000259" key="1">
    <source>
        <dbReference type="Pfam" id="PF00561"/>
    </source>
</evidence>